<comment type="pathway">
    <text evidence="2">Amino-acid biosynthesis; L-valine biosynthesis; L-valine from pyruvate: step 4/4.</text>
</comment>
<evidence type="ECO:0000256" key="8">
    <source>
        <dbReference type="ARBA" id="ARBA00049229"/>
    </source>
</evidence>
<comment type="similarity">
    <text evidence="4">Belongs to the class-IV pyridoxal-phosphate-dependent aminotransferase family.</text>
</comment>
<dbReference type="RefSeq" id="WP_237870362.1">
    <property type="nucleotide sequence ID" value="NZ_JAKLTR010000004.1"/>
</dbReference>
<dbReference type="Proteomes" id="UP001165367">
    <property type="component" value="Unassembled WGS sequence"/>
</dbReference>
<evidence type="ECO:0000256" key="4">
    <source>
        <dbReference type="ARBA" id="ARBA00009320"/>
    </source>
</evidence>
<evidence type="ECO:0000313" key="10">
    <source>
        <dbReference type="Proteomes" id="UP001165367"/>
    </source>
</evidence>
<evidence type="ECO:0000256" key="6">
    <source>
        <dbReference type="ARBA" id="ARBA00048212"/>
    </source>
</evidence>
<dbReference type="InterPro" id="IPR043131">
    <property type="entry name" value="BCAT-like_N"/>
</dbReference>
<gene>
    <name evidence="9" type="ORF">LZZ85_07810</name>
</gene>
<comment type="catalytic activity">
    <reaction evidence="6">
        <text>L-valine + 2-oxoglutarate = 3-methyl-2-oxobutanoate + L-glutamate</text>
        <dbReference type="Rhea" id="RHEA:24813"/>
        <dbReference type="ChEBI" id="CHEBI:11851"/>
        <dbReference type="ChEBI" id="CHEBI:16810"/>
        <dbReference type="ChEBI" id="CHEBI:29985"/>
        <dbReference type="ChEBI" id="CHEBI:57762"/>
        <dbReference type="EC" id="2.6.1.42"/>
    </reaction>
</comment>
<dbReference type="InterPro" id="IPR050571">
    <property type="entry name" value="Class-IV_PLP-Dep_Aminotrnsfr"/>
</dbReference>
<keyword evidence="10" id="KW-1185">Reference proteome</keyword>
<proteinExistence type="inferred from homology"/>
<name>A0ABS9KPC9_9BACT</name>
<evidence type="ECO:0000313" key="9">
    <source>
        <dbReference type="EMBL" id="MCG2614182.1"/>
    </source>
</evidence>
<dbReference type="EMBL" id="JAKLTR010000004">
    <property type="protein sequence ID" value="MCG2614182.1"/>
    <property type="molecule type" value="Genomic_DNA"/>
</dbReference>
<comment type="catalytic activity">
    <reaction evidence="7">
        <text>L-isoleucine + 2-oxoglutarate = (S)-3-methyl-2-oxopentanoate + L-glutamate</text>
        <dbReference type="Rhea" id="RHEA:24801"/>
        <dbReference type="ChEBI" id="CHEBI:16810"/>
        <dbReference type="ChEBI" id="CHEBI:29985"/>
        <dbReference type="ChEBI" id="CHEBI:35146"/>
        <dbReference type="ChEBI" id="CHEBI:58045"/>
        <dbReference type="EC" id="2.6.1.42"/>
    </reaction>
</comment>
<evidence type="ECO:0000256" key="7">
    <source>
        <dbReference type="ARBA" id="ARBA00048798"/>
    </source>
</evidence>
<dbReference type="Gene3D" id="3.20.10.10">
    <property type="entry name" value="D-amino Acid Aminotransferase, subunit A, domain 2"/>
    <property type="match status" value="1"/>
</dbReference>
<comment type="catalytic activity">
    <reaction evidence="8">
        <text>L-leucine + 2-oxoglutarate = 4-methyl-2-oxopentanoate + L-glutamate</text>
        <dbReference type="Rhea" id="RHEA:18321"/>
        <dbReference type="ChEBI" id="CHEBI:16810"/>
        <dbReference type="ChEBI" id="CHEBI:17865"/>
        <dbReference type="ChEBI" id="CHEBI:29985"/>
        <dbReference type="ChEBI" id="CHEBI:57427"/>
        <dbReference type="EC" id="2.6.1.42"/>
    </reaction>
</comment>
<dbReference type="Gene3D" id="3.30.470.10">
    <property type="match status" value="1"/>
</dbReference>
<comment type="pathway">
    <text evidence="1">Amino-acid biosynthesis; L-isoleucine biosynthesis; L-isoleucine from 2-oxobutanoate: step 4/4.</text>
</comment>
<dbReference type="InterPro" id="IPR036038">
    <property type="entry name" value="Aminotransferase-like"/>
</dbReference>
<reference evidence="9" key="1">
    <citation type="submission" date="2022-01" db="EMBL/GenBank/DDBJ databases">
        <authorList>
            <person name="Jo J.-H."/>
            <person name="Im W.-T."/>
        </authorList>
    </citation>
    <scope>NUCLEOTIDE SEQUENCE</scope>
    <source>
        <strain evidence="9">NA20</strain>
    </source>
</reference>
<dbReference type="InterPro" id="IPR043132">
    <property type="entry name" value="BCAT-like_C"/>
</dbReference>
<evidence type="ECO:0000256" key="3">
    <source>
        <dbReference type="ARBA" id="ARBA00005072"/>
    </source>
</evidence>
<organism evidence="9 10">
    <name type="scientific">Terrimonas ginsenosidimutans</name>
    <dbReference type="NCBI Taxonomy" id="2908004"/>
    <lineage>
        <taxon>Bacteria</taxon>
        <taxon>Pseudomonadati</taxon>
        <taxon>Bacteroidota</taxon>
        <taxon>Chitinophagia</taxon>
        <taxon>Chitinophagales</taxon>
        <taxon>Chitinophagaceae</taxon>
        <taxon>Terrimonas</taxon>
    </lineage>
</organism>
<comment type="pathway">
    <text evidence="3">Amino-acid biosynthesis; L-leucine biosynthesis; L-leucine from 3-methyl-2-oxobutanoate: step 4/4.</text>
</comment>
<dbReference type="GO" id="GO:0008483">
    <property type="term" value="F:transaminase activity"/>
    <property type="evidence" value="ECO:0007669"/>
    <property type="project" value="UniProtKB-KW"/>
</dbReference>
<evidence type="ECO:0000256" key="1">
    <source>
        <dbReference type="ARBA" id="ARBA00004824"/>
    </source>
</evidence>
<dbReference type="InterPro" id="IPR001544">
    <property type="entry name" value="Aminotrans_IV"/>
</dbReference>
<dbReference type="PANTHER" id="PTHR42743">
    <property type="entry name" value="AMINO-ACID AMINOTRANSFERASE"/>
    <property type="match status" value="1"/>
</dbReference>
<evidence type="ECO:0000256" key="2">
    <source>
        <dbReference type="ARBA" id="ARBA00004931"/>
    </source>
</evidence>
<dbReference type="PANTHER" id="PTHR42743:SF11">
    <property type="entry name" value="AMINODEOXYCHORISMATE LYASE"/>
    <property type="match status" value="1"/>
</dbReference>
<keyword evidence="9" id="KW-0032">Aminotransferase</keyword>
<protein>
    <recommendedName>
        <fullName evidence="5">branched-chain-amino-acid transaminase</fullName>
        <ecNumber evidence="5">2.6.1.42</ecNumber>
    </recommendedName>
</protein>
<sequence>MHICFDGKILKSGEPVLSADDKSYRYGDGLFETIKMVKGQMPLFDLHMNRLFSSMQLLEFSPPALFTPEKLKTDIISVCNKNNCTDLARIRLSVSRGNGGIYEYDRDRIHCLIESWPGNPSYNQLNENGLVVGVFPHARKSMDLFSRLKSANYLPYTMAARFAKQQQWNDCLLLNTDGAIADASIANLFLVDGDEIITPAIGQGGVEGVMRRYLIDKMRESGFAVEERAVFVNDAAGAEEMFLTNAMNGIRWVGRFENKILKNNKTRSLYHQFIETLWS</sequence>
<dbReference type="SUPFAM" id="SSF56752">
    <property type="entry name" value="D-aminoacid aminotransferase-like PLP-dependent enzymes"/>
    <property type="match status" value="1"/>
</dbReference>
<keyword evidence="9" id="KW-0808">Transferase</keyword>
<evidence type="ECO:0000256" key="5">
    <source>
        <dbReference type="ARBA" id="ARBA00013053"/>
    </source>
</evidence>
<dbReference type="EC" id="2.6.1.42" evidence="5"/>
<comment type="caution">
    <text evidence="9">The sequence shown here is derived from an EMBL/GenBank/DDBJ whole genome shotgun (WGS) entry which is preliminary data.</text>
</comment>
<accession>A0ABS9KPC9</accession>
<dbReference type="Pfam" id="PF01063">
    <property type="entry name" value="Aminotran_4"/>
    <property type="match status" value="1"/>
</dbReference>